<sequence>MSYAERLNMLFDGEDAGLLGIDVGLGEMKIETQDESGQNQEQAADLPLLDVIEVEVANPGDKQAAASLDNATEIQAAEPEMETEASKEDIPATEGEPGAGETTYFCPVDILRMPHKYIRGRFRQQITEKFYSGNKFWQRTWDLYYVRVPKKIAIMPFLFTPASQAQAFIDEINAELGCDVSLPLEEEAGLMIPFTPDGTPQPEYLGTVTTHKMKGQLQDTATALCQENPIELSEDGDGPSAQFCKKMKIVVDVKYKKTSDININDQGRVRRWHRQLKRTQCYLGLLPRIDRCASEGAQITDDATCTPTKPAVEQQQAHGTATVAAGTVLDPLDVDAPAPFAFADEPIFVSIDLEENERNHSQITEVGVSTLDTLDLVGIPPGEGGRNWTSKIRSRHFRVAEYQHVRNKKFVEGCPDDFAFGRSEFVRRACLARVVDACFKPPYSGHIAYSPKPVSIVVEPHSPSAVYLHLPQKDSSQERRRQSRSRRSRGRNSNQSQSPEGGIELPYEPGNSPKRGKNSPRNRGRSRRRKQWSPIPGTEPSSSQSPGQQHQRHPARTPSPTIPEYKMRPRNIILVGHALNGDIKHLCNIGCGFFDIETYRENFSILSRFHDVADTTILHRVIKRRFDPPGLKDILKDLDIMPWHLHNAGNDARYTLEAVVGMAVQVTKAEARTDSERDALRLTGTRDSDDPIMVTSPRSSDDELHWRREVERLTKRPGGRGRKQGPKIDVEVECDMWVTALGWHACRKRAEDDMDGGLPPSDVEYPIS</sequence>
<evidence type="ECO:0000256" key="1">
    <source>
        <dbReference type="SAM" id="MobiDB-lite"/>
    </source>
</evidence>
<comment type="caution">
    <text evidence="3">The sequence shown here is derived from an EMBL/GenBank/DDBJ whole genome shotgun (WGS) entry which is preliminary data.</text>
</comment>
<feature type="compositionally biased region" description="Basic residues" evidence="1">
    <location>
        <begin position="481"/>
        <end position="490"/>
    </location>
</feature>
<dbReference type="PANTHER" id="PTHR28083:SF1">
    <property type="entry name" value="GOOD FOR FULL DBP5 ACTIVITY PROTEIN 2"/>
    <property type="match status" value="1"/>
</dbReference>
<feature type="compositionally biased region" description="Basic residues" evidence="1">
    <location>
        <begin position="514"/>
        <end position="531"/>
    </location>
</feature>
<feature type="compositionally biased region" description="Low complexity" evidence="1">
    <location>
        <begin position="536"/>
        <end position="549"/>
    </location>
</feature>
<dbReference type="Proteomes" id="UP000024533">
    <property type="component" value="Unassembled WGS sequence"/>
</dbReference>
<evidence type="ECO:0000313" key="3">
    <source>
        <dbReference type="EMBL" id="KDB22235.1"/>
    </source>
</evidence>
<dbReference type="OrthoDB" id="5953249at2759"/>
<name>A0A059J321_TRIIM</name>
<dbReference type="AlphaFoldDB" id="A0A059J321"/>
<feature type="region of interest" description="Disordered" evidence="1">
    <location>
        <begin position="78"/>
        <end position="100"/>
    </location>
</feature>
<accession>A0A059J321</accession>
<evidence type="ECO:0000259" key="2">
    <source>
        <dbReference type="Pfam" id="PF21762"/>
    </source>
</evidence>
<dbReference type="OMA" id="QLKRTQC"/>
<feature type="domain" description="Gfd2/YDR514C-like C-terminal" evidence="2">
    <location>
        <begin position="564"/>
        <end position="662"/>
    </location>
</feature>
<dbReference type="EMBL" id="AOKY01000371">
    <property type="protein sequence ID" value="KDB22235.1"/>
    <property type="molecule type" value="Genomic_DNA"/>
</dbReference>
<feature type="domain" description="Gfd2/YDR514C-like C-terminal" evidence="2">
    <location>
        <begin position="347"/>
        <end position="458"/>
    </location>
</feature>
<feature type="region of interest" description="Disordered" evidence="1">
    <location>
        <begin position="675"/>
        <end position="703"/>
    </location>
</feature>
<evidence type="ECO:0000313" key="4">
    <source>
        <dbReference type="Proteomes" id="UP000024533"/>
    </source>
</evidence>
<protein>
    <recommendedName>
        <fullName evidence="2">Gfd2/YDR514C-like C-terminal domain-containing protein</fullName>
    </recommendedName>
</protein>
<dbReference type="Pfam" id="PF21762">
    <property type="entry name" value="DEDDh_C"/>
    <property type="match status" value="2"/>
</dbReference>
<dbReference type="STRING" id="1215338.A0A059J321"/>
<feature type="compositionally biased region" description="Basic and acidic residues" evidence="1">
    <location>
        <begin position="675"/>
        <end position="689"/>
    </location>
</feature>
<gene>
    <name evidence="3" type="ORF">H109_05853</name>
</gene>
<keyword evidence="4" id="KW-1185">Reference proteome</keyword>
<feature type="region of interest" description="Disordered" evidence="1">
    <location>
        <begin position="468"/>
        <end position="565"/>
    </location>
</feature>
<dbReference type="HOGENOM" id="CLU_016815_1_1_1"/>
<dbReference type="GO" id="GO:0005634">
    <property type="term" value="C:nucleus"/>
    <property type="evidence" value="ECO:0007669"/>
    <property type="project" value="TreeGrafter"/>
</dbReference>
<dbReference type="SUPFAM" id="SSF53098">
    <property type="entry name" value="Ribonuclease H-like"/>
    <property type="match status" value="1"/>
</dbReference>
<dbReference type="InterPro" id="IPR012337">
    <property type="entry name" value="RNaseH-like_sf"/>
</dbReference>
<dbReference type="InterPro" id="IPR048519">
    <property type="entry name" value="Gfd2/YDR514C-like_C"/>
</dbReference>
<proteinExistence type="predicted"/>
<organism evidence="3 4">
    <name type="scientific">Trichophyton interdigitale (strain MR816)</name>
    <dbReference type="NCBI Taxonomy" id="1215338"/>
    <lineage>
        <taxon>Eukaryota</taxon>
        <taxon>Fungi</taxon>
        <taxon>Dikarya</taxon>
        <taxon>Ascomycota</taxon>
        <taxon>Pezizomycotina</taxon>
        <taxon>Eurotiomycetes</taxon>
        <taxon>Eurotiomycetidae</taxon>
        <taxon>Onygenales</taxon>
        <taxon>Arthrodermataceae</taxon>
        <taxon>Trichophyton</taxon>
    </lineage>
</organism>
<dbReference type="PANTHER" id="PTHR28083">
    <property type="entry name" value="GOOD FOR FULL DBP5 ACTIVITY PROTEIN 2"/>
    <property type="match status" value="1"/>
</dbReference>
<dbReference type="InterPro" id="IPR040151">
    <property type="entry name" value="Gfd2/YDR514C-like"/>
</dbReference>
<reference evidence="3 4" key="1">
    <citation type="submission" date="2014-02" db="EMBL/GenBank/DDBJ databases">
        <title>The Genome Sequence of Trichophyton interdigitale MR816.</title>
        <authorList>
            <consortium name="The Broad Institute Genomics Platform"/>
            <person name="Cuomo C.A."/>
            <person name="White T.C."/>
            <person name="Graser Y."/>
            <person name="Martinez-Rossi N."/>
            <person name="Heitman J."/>
            <person name="Young S.K."/>
            <person name="Zeng Q."/>
            <person name="Gargeya S."/>
            <person name="Abouelleil A."/>
            <person name="Alvarado L."/>
            <person name="Chapman S.B."/>
            <person name="Gainer-Dewar J."/>
            <person name="Goldberg J."/>
            <person name="Griggs A."/>
            <person name="Gujja S."/>
            <person name="Hansen M."/>
            <person name="Howarth C."/>
            <person name="Imamovic A."/>
            <person name="Larimer J."/>
            <person name="Martinez D."/>
            <person name="Murphy C."/>
            <person name="Pearson M.D."/>
            <person name="Persinoti G."/>
            <person name="Poon T."/>
            <person name="Priest M."/>
            <person name="Roberts A.D."/>
            <person name="Saif S."/>
            <person name="Shea T.D."/>
            <person name="Sykes S.N."/>
            <person name="Wortman J."/>
            <person name="Nusbaum C."/>
            <person name="Birren B."/>
        </authorList>
    </citation>
    <scope>NUCLEOTIDE SEQUENCE [LARGE SCALE GENOMIC DNA]</scope>
    <source>
        <strain evidence="3 4">MR816</strain>
    </source>
</reference>
<feature type="compositionally biased region" description="Basic and acidic residues" evidence="1">
    <location>
        <begin position="471"/>
        <end position="480"/>
    </location>
</feature>